<dbReference type="InterPro" id="IPR054215">
    <property type="entry name" value="DUF6923"/>
</dbReference>
<feature type="domain" description="GEVED" evidence="2">
    <location>
        <begin position="256"/>
        <end position="340"/>
    </location>
</feature>
<organism evidence="4">
    <name type="scientific">marine sediment metagenome</name>
    <dbReference type="NCBI Taxonomy" id="412755"/>
    <lineage>
        <taxon>unclassified sequences</taxon>
        <taxon>metagenomes</taxon>
        <taxon>ecological metagenomes</taxon>
    </lineage>
</organism>
<feature type="non-terminal residue" evidence="4">
    <location>
        <position position="721"/>
    </location>
</feature>
<sequence length="721" mass="74613">GERFPIIDWNTDAPAAVGTVTNISRYGVNATITVTDQSQFLYPASIGTTGQVYLSGLGDSPVLTQQYASTDIQLSQPVSAVQFYVASLEFDESLSVYGEINGLRVQPSVAEGPLSAPMLTVANADGSVLAERGSGSFPAGAENYAVLVGFGAPVDRIVFSHSTRQVGNGSGAGSMQVTDIEACGDFTDAPSALLDTFHSVDATKPIYLGAGVTGDAGPGNASDAGSDDDDGVDIPPLVQGFIATVETTVVGGDGKLTGWIDYNGNNVFEAGTAEEVARDLLDDGTGADVEAGDGLLQFEVIVPGDAVLSQTFARFRWSSAAGLGVSDLAPDGEVEDYPINIGAAPLVDRGDAPASYGDPLHIIADVAVAGTYLGAVPPDPEAASQATADATGDDLDGNDDEDGVTIPQLFKGGTTEISVAVNEVTGGASGITGAIAYLQAWLDFDGDGTFDAADQIASNVQDGSASDKDGTLNGTIKFDVSVPATATQLPTFARFRWSTSEGVVPVALDGEVEDYQVTISGNDPPVTCDNGLYQIAEGKSVFKKLRFTDNGGSYSLNLVDLGSTNTNVYAGWGYNELDGYIYGVREGKGELWRVDGTGTFLKLPNFPNSAADGSNAGDILPNGMMVYVIDDGSWQLLDLADPNNPVDGGVLSLTQNVRADDIAANPVDGLIYGINSATGRIFRVSSNSGFAGTVVVTEFGPAIYTGTYEAVFFDDSGRFYA</sequence>
<protein>
    <submittedName>
        <fullName evidence="4">Uncharacterized protein</fullName>
    </submittedName>
</protein>
<evidence type="ECO:0000313" key="4">
    <source>
        <dbReference type="EMBL" id="KKL77722.1"/>
    </source>
</evidence>
<proteinExistence type="predicted"/>
<feature type="domain" description="DUF6923" evidence="3">
    <location>
        <begin position="553"/>
        <end position="712"/>
    </location>
</feature>
<evidence type="ECO:0000256" key="1">
    <source>
        <dbReference type="SAM" id="MobiDB-lite"/>
    </source>
</evidence>
<dbReference type="InterPro" id="IPR045474">
    <property type="entry name" value="GEVED"/>
</dbReference>
<gene>
    <name evidence="4" type="ORF">LCGC14_2032050</name>
</gene>
<reference evidence="4" key="1">
    <citation type="journal article" date="2015" name="Nature">
        <title>Complex archaea that bridge the gap between prokaryotes and eukaryotes.</title>
        <authorList>
            <person name="Spang A."/>
            <person name="Saw J.H."/>
            <person name="Jorgensen S.L."/>
            <person name="Zaremba-Niedzwiedzka K."/>
            <person name="Martijn J."/>
            <person name="Lind A.E."/>
            <person name="van Eijk R."/>
            <person name="Schleper C."/>
            <person name="Guy L."/>
            <person name="Ettema T.J."/>
        </authorList>
    </citation>
    <scope>NUCLEOTIDE SEQUENCE</scope>
</reference>
<comment type="caution">
    <text evidence="4">The sequence shown here is derived from an EMBL/GenBank/DDBJ whole genome shotgun (WGS) entry which is preliminary data.</text>
</comment>
<dbReference type="Pfam" id="PF21959">
    <property type="entry name" value="DUF6923"/>
    <property type="match status" value="1"/>
</dbReference>
<dbReference type="AlphaFoldDB" id="A0A0F9HRC1"/>
<dbReference type="Pfam" id="PF20009">
    <property type="entry name" value="GEVED"/>
    <property type="match status" value="2"/>
</dbReference>
<feature type="non-terminal residue" evidence="4">
    <location>
        <position position="1"/>
    </location>
</feature>
<feature type="domain" description="GEVED" evidence="2">
    <location>
        <begin position="437"/>
        <end position="518"/>
    </location>
</feature>
<dbReference type="SUPFAM" id="SSF75011">
    <property type="entry name" value="3-carboxy-cis,cis-mucoante lactonizing enzyme"/>
    <property type="match status" value="1"/>
</dbReference>
<name>A0A0F9HRC1_9ZZZZ</name>
<dbReference type="EMBL" id="LAZR01023668">
    <property type="protein sequence ID" value="KKL77722.1"/>
    <property type="molecule type" value="Genomic_DNA"/>
</dbReference>
<evidence type="ECO:0000259" key="2">
    <source>
        <dbReference type="Pfam" id="PF20009"/>
    </source>
</evidence>
<feature type="region of interest" description="Disordered" evidence="1">
    <location>
        <begin position="378"/>
        <end position="399"/>
    </location>
</feature>
<accession>A0A0F9HRC1</accession>
<evidence type="ECO:0000259" key="3">
    <source>
        <dbReference type="Pfam" id="PF21959"/>
    </source>
</evidence>